<keyword evidence="2" id="KW-1185">Reference proteome</keyword>
<proteinExistence type="predicted"/>
<organism evidence="1 2">
    <name type="scientific">Roseisolibacter agri</name>
    <dbReference type="NCBI Taxonomy" id="2014610"/>
    <lineage>
        <taxon>Bacteria</taxon>
        <taxon>Pseudomonadati</taxon>
        <taxon>Gemmatimonadota</taxon>
        <taxon>Gemmatimonadia</taxon>
        <taxon>Gemmatimonadales</taxon>
        <taxon>Gemmatimonadaceae</taxon>
        <taxon>Roseisolibacter</taxon>
    </lineage>
</organism>
<name>A0AA37VDJ1_9BACT</name>
<sequence>MLLNALWLAAVLVTRSDPYRPPRRIDGADAHRAWRSALTRVQLLQLAGLRRRLEQERARRRAAG</sequence>
<comment type="caution">
    <text evidence="1">The sequence shown here is derived from an EMBL/GenBank/DDBJ whole genome shotgun (WGS) entry which is preliminary data.</text>
</comment>
<dbReference type="AlphaFoldDB" id="A0AA37VDJ1"/>
<reference evidence="1" key="1">
    <citation type="submission" date="2022-08" db="EMBL/GenBank/DDBJ databases">
        <title>Draft genome sequencing of Roseisolibacter agri AW1220.</title>
        <authorList>
            <person name="Tobiishi Y."/>
            <person name="Tonouchi A."/>
        </authorList>
    </citation>
    <scope>NUCLEOTIDE SEQUENCE</scope>
    <source>
        <strain evidence="1">AW1220</strain>
    </source>
</reference>
<dbReference type="RefSeq" id="WP_284348205.1">
    <property type="nucleotide sequence ID" value="NZ_BRXS01000001.1"/>
</dbReference>
<evidence type="ECO:0000313" key="2">
    <source>
        <dbReference type="Proteomes" id="UP001161325"/>
    </source>
</evidence>
<protein>
    <submittedName>
        <fullName evidence="1">Uncharacterized protein</fullName>
    </submittedName>
</protein>
<accession>A0AA37VDJ1</accession>
<evidence type="ECO:0000313" key="1">
    <source>
        <dbReference type="EMBL" id="GLC23759.1"/>
    </source>
</evidence>
<dbReference type="Proteomes" id="UP001161325">
    <property type="component" value="Unassembled WGS sequence"/>
</dbReference>
<gene>
    <name evidence="1" type="ORF">rosag_02720</name>
</gene>
<dbReference type="EMBL" id="BRXS01000001">
    <property type="protein sequence ID" value="GLC23759.1"/>
    <property type="molecule type" value="Genomic_DNA"/>
</dbReference>